<evidence type="ECO:0000256" key="6">
    <source>
        <dbReference type="SAM" id="MobiDB-lite"/>
    </source>
</evidence>
<dbReference type="InParanoid" id="C5KI37"/>
<evidence type="ECO:0000256" key="5">
    <source>
        <dbReference type="ARBA" id="ARBA00035693"/>
    </source>
</evidence>
<gene>
    <name evidence="7" type="ORF">Pmar_PMAR003712</name>
</gene>
<proteinExistence type="inferred from homology"/>
<dbReference type="OrthoDB" id="437817at2759"/>
<evidence type="ECO:0000313" key="8">
    <source>
        <dbReference type="Proteomes" id="UP000007800"/>
    </source>
</evidence>
<organism evidence="8">
    <name type="scientific">Perkinsus marinus (strain ATCC 50983 / TXsc)</name>
    <dbReference type="NCBI Taxonomy" id="423536"/>
    <lineage>
        <taxon>Eukaryota</taxon>
        <taxon>Sar</taxon>
        <taxon>Alveolata</taxon>
        <taxon>Perkinsozoa</taxon>
        <taxon>Perkinsea</taxon>
        <taxon>Perkinsida</taxon>
        <taxon>Perkinsidae</taxon>
        <taxon>Perkinsus</taxon>
    </lineage>
</organism>
<dbReference type="GO" id="GO:0005813">
    <property type="term" value="C:centrosome"/>
    <property type="evidence" value="ECO:0007669"/>
    <property type="project" value="UniProtKB-SubCell"/>
</dbReference>
<sequence>MGKPKESLEEKRARIYEEILEESNKPRFGYFGYTAPLCIGENSAYKTTRRKPRSEEDPPDLGRNLMTNPSKKGTGVDALFSFPEPLCNGDLYVDPGRRLGRKKVKAVDPEAQFKPAGSVKVPPSAYEYVEHKNGMRDPIALHNKYKDYSYPRNFVTSPAKIGGGGVLTPGVLFSPFPEYLSEEYDAMRKTKVAGDSETFVFKVANWFLPRLLFIVLQFEEMKRNKERQGDQMPFRIGACNDTTRMFQKNIEMYHCEQPYGVPRVPEKRNINVAQHDGPFRPANPSKKGHASTMSPFPEHMPEQPIEAKRKPRDEGVTTIT</sequence>
<accession>C5KI37</accession>
<reference evidence="7 8" key="1">
    <citation type="submission" date="2008-07" db="EMBL/GenBank/DDBJ databases">
        <authorList>
            <person name="El-Sayed N."/>
            <person name="Caler E."/>
            <person name="Inman J."/>
            <person name="Amedeo P."/>
            <person name="Hass B."/>
            <person name="Wortman J."/>
        </authorList>
    </citation>
    <scope>NUCLEOTIDE SEQUENCE [LARGE SCALE GENOMIC DNA]</scope>
    <source>
        <strain evidence="8">ATCC 50983 / TXsc</strain>
    </source>
</reference>
<comment type="subcellular location">
    <subcellularLocation>
        <location evidence="1">Cytoplasm</location>
        <location evidence="1">Cytoskeleton</location>
        <location evidence="1">Microtubule organizing center</location>
        <location evidence="1">Centrosome</location>
    </subcellularLocation>
</comment>
<name>C5KI37_PERM5</name>
<keyword evidence="8" id="KW-1185">Reference proteome</keyword>
<dbReference type="PANTHER" id="PTHR31144">
    <property type="entry name" value="UPF0602 PROTEIN C4ORF47"/>
    <property type="match status" value="1"/>
</dbReference>
<evidence type="ECO:0000256" key="3">
    <source>
        <dbReference type="ARBA" id="ARBA00023212"/>
    </source>
</evidence>
<dbReference type="GO" id="GO:0005881">
    <property type="term" value="C:cytoplasmic microtubule"/>
    <property type="evidence" value="ECO:0007669"/>
    <property type="project" value="TreeGrafter"/>
</dbReference>
<dbReference type="RefSeq" id="XP_002784453.1">
    <property type="nucleotide sequence ID" value="XM_002784407.1"/>
</dbReference>
<dbReference type="GeneID" id="9061463"/>
<feature type="compositionally biased region" description="Basic and acidic residues" evidence="6">
    <location>
        <begin position="299"/>
        <end position="320"/>
    </location>
</feature>
<dbReference type="Proteomes" id="UP000007800">
    <property type="component" value="Unassembled WGS sequence"/>
</dbReference>
<dbReference type="InterPro" id="IPR029358">
    <property type="entry name" value="CFAP96"/>
</dbReference>
<comment type="similarity">
    <text evidence="4">Belongs to the CFAP96 family.</text>
</comment>
<protein>
    <recommendedName>
        <fullName evidence="5">Cilia-and flagella-associated protein 96</fullName>
    </recommendedName>
</protein>
<dbReference type="AlphaFoldDB" id="C5KI37"/>
<feature type="region of interest" description="Disordered" evidence="6">
    <location>
        <begin position="42"/>
        <end position="70"/>
    </location>
</feature>
<dbReference type="PANTHER" id="PTHR31144:SF1">
    <property type="entry name" value="UPF0602 PROTEIN C4ORF47"/>
    <property type="match status" value="1"/>
</dbReference>
<keyword evidence="2" id="KW-0963">Cytoplasm</keyword>
<evidence type="ECO:0000256" key="1">
    <source>
        <dbReference type="ARBA" id="ARBA00004300"/>
    </source>
</evidence>
<evidence type="ECO:0000256" key="2">
    <source>
        <dbReference type="ARBA" id="ARBA00022490"/>
    </source>
</evidence>
<evidence type="ECO:0000256" key="4">
    <source>
        <dbReference type="ARBA" id="ARBA00035656"/>
    </source>
</evidence>
<keyword evidence="3" id="KW-0206">Cytoskeleton</keyword>
<dbReference type="EMBL" id="GG673069">
    <property type="protein sequence ID" value="EER16249.1"/>
    <property type="molecule type" value="Genomic_DNA"/>
</dbReference>
<evidence type="ECO:0000313" key="7">
    <source>
        <dbReference type="EMBL" id="EER16249.1"/>
    </source>
</evidence>
<dbReference type="OMA" id="PPRNDQG"/>
<feature type="region of interest" description="Disordered" evidence="6">
    <location>
        <begin position="274"/>
        <end position="320"/>
    </location>
</feature>